<dbReference type="AlphaFoldDB" id="A0A0D0TJA6"/>
<sequence>MEKYTPHYDLAVIKADVRRLGRKAFTQSAQRCGWDLCFSLEEMQEVIYELQNWMLYKSMTTYGDHRVWQDVYHTHSKGREIYIKVTYCTDGRPPVISFKEKHP</sequence>
<gene>
    <name evidence="1" type="primary">mqsR</name>
    <name evidence="1" type="ORF">PFLU3_23440</name>
</gene>
<proteinExistence type="predicted"/>
<dbReference type="Pfam" id="PF15723">
    <property type="entry name" value="MqsR_toxin"/>
    <property type="match status" value="1"/>
</dbReference>
<evidence type="ECO:0000313" key="1">
    <source>
        <dbReference type="EMBL" id="KIR22129.1"/>
    </source>
</evidence>
<name>A0A0D0TJA6_PSEFL</name>
<dbReference type="EMBL" id="JXCQ01000016">
    <property type="protein sequence ID" value="KIR22129.1"/>
    <property type="molecule type" value="Genomic_DNA"/>
</dbReference>
<dbReference type="GO" id="GO:0009372">
    <property type="term" value="P:quorum sensing"/>
    <property type="evidence" value="ECO:0007669"/>
    <property type="project" value="InterPro"/>
</dbReference>
<keyword evidence="1" id="KW-0378">Hydrolase</keyword>
<dbReference type="Proteomes" id="UP000032210">
    <property type="component" value="Unassembled WGS sequence"/>
</dbReference>
<organism evidence="1 2">
    <name type="scientific">Pseudomonas fluorescens</name>
    <dbReference type="NCBI Taxonomy" id="294"/>
    <lineage>
        <taxon>Bacteria</taxon>
        <taxon>Pseudomonadati</taxon>
        <taxon>Pseudomonadota</taxon>
        <taxon>Gammaproteobacteria</taxon>
        <taxon>Pseudomonadales</taxon>
        <taxon>Pseudomonadaceae</taxon>
        <taxon>Pseudomonas</taxon>
    </lineage>
</organism>
<dbReference type="PATRIC" id="fig|294.125.peg.2404"/>
<dbReference type="GO" id="GO:0044010">
    <property type="term" value="P:single-species biofilm formation"/>
    <property type="evidence" value="ECO:0007669"/>
    <property type="project" value="InterPro"/>
</dbReference>
<comment type="caution">
    <text evidence="1">The sequence shown here is derived from an EMBL/GenBank/DDBJ whole genome shotgun (WGS) entry which is preliminary data.</text>
</comment>
<dbReference type="InterPro" id="IPR031451">
    <property type="entry name" value="MqsR_toxin"/>
</dbReference>
<dbReference type="EC" id="3.1.-.-" evidence="1"/>
<dbReference type="GO" id="GO:0017148">
    <property type="term" value="P:negative regulation of translation"/>
    <property type="evidence" value="ECO:0007669"/>
    <property type="project" value="InterPro"/>
</dbReference>
<reference evidence="1 2" key="1">
    <citation type="submission" date="2015-01" db="EMBL/GenBank/DDBJ databases">
        <title>Genome sequence of the beneficial rhizobacterium Pseudomonas fluorescens 2-79.</title>
        <authorList>
            <person name="Thuermer A."/>
            <person name="Daniel R."/>
        </authorList>
    </citation>
    <scope>NUCLEOTIDE SEQUENCE [LARGE SCALE GENOMIC DNA]</scope>
    <source>
        <strain evidence="1 2">2-79</strain>
    </source>
</reference>
<accession>A0A0D0TJA6</accession>
<protein>
    <submittedName>
        <fullName evidence="1">MqsR protein</fullName>
        <ecNumber evidence="1">3.1.-.-</ecNumber>
    </submittedName>
</protein>
<dbReference type="GO" id="GO:0016787">
    <property type="term" value="F:hydrolase activity"/>
    <property type="evidence" value="ECO:0007669"/>
    <property type="project" value="UniProtKB-KW"/>
</dbReference>
<dbReference type="InterPro" id="IPR038493">
    <property type="entry name" value="MqsR_sf"/>
</dbReference>
<evidence type="ECO:0000313" key="2">
    <source>
        <dbReference type="Proteomes" id="UP000032210"/>
    </source>
</evidence>
<dbReference type="Gene3D" id="3.30.2310.40">
    <property type="match status" value="1"/>
</dbReference>
<dbReference type="CDD" id="cd12869">
    <property type="entry name" value="MqsR"/>
    <property type="match status" value="1"/>
</dbReference>
<dbReference type="RefSeq" id="WP_043048596.1">
    <property type="nucleotide sequence ID" value="NZ_JXCQ01000016.1"/>
</dbReference>